<dbReference type="Pfam" id="PF02163">
    <property type="entry name" value="Peptidase_M50"/>
    <property type="match status" value="1"/>
</dbReference>
<evidence type="ECO:0000256" key="3">
    <source>
        <dbReference type="ARBA" id="ARBA00007931"/>
    </source>
</evidence>
<dbReference type="AlphaFoldDB" id="A0A1G2IQN9"/>
<keyword evidence="10 11" id="KW-0472">Membrane</keyword>
<comment type="caution">
    <text evidence="13">The sequence shown here is derived from an EMBL/GenBank/DDBJ whole genome shotgun (WGS) entry which is preliminary data.</text>
</comment>
<evidence type="ECO:0000313" key="14">
    <source>
        <dbReference type="Proteomes" id="UP000178632"/>
    </source>
</evidence>
<comment type="cofactor">
    <cofactor evidence="1">
        <name>Zn(2+)</name>
        <dbReference type="ChEBI" id="CHEBI:29105"/>
    </cofactor>
</comment>
<dbReference type="GO" id="GO:0016020">
    <property type="term" value="C:membrane"/>
    <property type="evidence" value="ECO:0007669"/>
    <property type="project" value="UniProtKB-SubCell"/>
</dbReference>
<evidence type="ECO:0000256" key="1">
    <source>
        <dbReference type="ARBA" id="ARBA00001947"/>
    </source>
</evidence>
<proteinExistence type="inferred from homology"/>
<feature type="transmembrane region" description="Helical" evidence="11">
    <location>
        <begin position="93"/>
        <end position="116"/>
    </location>
</feature>
<evidence type="ECO:0000256" key="8">
    <source>
        <dbReference type="ARBA" id="ARBA00022989"/>
    </source>
</evidence>
<dbReference type="InterPro" id="IPR036034">
    <property type="entry name" value="PDZ_sf"/>
</dbReference>
<keyword evidence="9" id="KW-0482">Metalloprotease</keyword>
<evidence type="ECO:0000256" key="7">
    <source>
        <dbReference type="ARBA" id="ARBA00022833"/>
    </source>
</evidence>
<organism evidence="13 14">
    <name type="scientific">Candidatus Staskawiczbacteria bacterium RIFCSPLOWO2_12_FULL_37_15</name>
    <dbReference type="NCBI Taxonomy" id="1802218"/>
    <lineage>
        <taxon>Bacteria</taxon>
        <taxon>Candidatus Staskawicziibacteriota</taxon>
    </lineage>
</organism>
<feature type="transmembrane region" description="Helical" evidence="11">
    <location>
        <begin position="333"/>
        <end position="354"/>
    </location>
</feature>
<comment type="subcellular location">
    <subcellularLocation>
        <location evidence="2">Membrane</location>
        <topology evidence="2">Multi-pass membrane protein</topology>
    </subcellularLocation>
</comment>
<dbReference type="CDD" id="cd06163">
    <property type="entry name" value="S2P-M50_PDZ_RseP-like"/>
    <property type="match status" value="1"/>
</dbReference>
<feature type="domain" description="Peptidase M50" evidence="12">
    <location>
        <begin position="12"/>
        <end position="343"/>
    </location>
</feature>
<comment type="similarity">
    <text evidence="3">Belongs to the peptidase M50B family.</text>
</comment>
<evidence type="ECO:0000256" key="4">
    <source>
        <dbReference type="ARBA" id="ARBA00022670"/>
    </source>
</evidence>
<dbReference type="InterPro" id="IPR008915">
    <property type="entry name" value="Peptidase_M50"/>
</dbReference>
<dbReference type="SUPFAM" id="SSF50156">
    <property type="entry name" value="PDZ domain-like"/>
    <property type="match status" value="1"/>
</dbReference>
<protein>
    <recommendedName>
        <fullName evidence="12">Peptidase M50 domain-containing protein</fullName>
    </recommendedName>
</protein>
<keyword evidence="8 11" id="KW-1133">Transmembrane helix</keyword>
<evidence type="ECO:0000256" key="10">
    <source>
        <dbReference type="ARBA" id="ARBA00023136"/>
    </source>
</evidence>
<sequence length="367" mass="40310">MISSILTLVIAFFSLIALMVIHEFGHFIVAKKFGVRVDEFGIGYPPRIFGKKIGETIYSINWLPLGAFVRIYGEEGGVDDYRSFVGLKIWKRVLIVIGGVVAFWIASIILFSIVFAMGADIPIGDQDIQGVAGAQVKIIAVESDSPAERAGLKAGDSLLGFKKIADFQDFTKQHAGEKIDLKIGRENKTLDIFLTPRVNPEVGQGAIGIGLERLATFIKKYPWYEAPIQGAIYTWQTTANGFTSLYGVFANMFSGKGVPQGAELAGPLGITVFLARAVDYGPGFFLYFIGTISVFVAIFNLFPIPALDGGKLIFLAVEKIMKKPVPAKIEQNITVVFFILLISLSIFVTIRFDIPRFSDFLKSSLQR</sequence>
<evidence type="ECO:0000256" key="6">
    <source>
        <dbReference type="ARBA" id="ARBA00022801"/>
    </source>
</evidence>
<dbReference type="PANTHER" id="PTHR42837">
    <property type="entry name" value="REGULATOR OF SIGMA-E PROTEASE RSEP"/>
    <property type="match status" value="1"/>
</dbReference>
<evidence type="ECO:0000256" key="5">
    <source>
        <dbReference type="ARBA" id="ARBA00022692"/>
    </source>
</evidence>
<dbReference type="Proteomes" id="UP000178632">
    <property type="component" value="Unassembled WGS sequence"/>
</dbReference>
<evidence type="ECO:0000259" key="12">
    <source>
        <dbReference type="Pfam" id="PF02163"/>
    </source>
</evidence>
<keyword evidence="4" id="KW-0645">Protease</keyword>
<keyword evidence="5 11" id="KW-0812">Transmembrane</keyword>
<keyword evidence="6" id="KW-0378">Hydrolase</keyword>
<accession>A0A1G2IQN9</accession>
<feature type="transmembrane region" description="Helical" evidence="11">
    <location>
        <begin position="284"/>
        <end position="302"/>
    </location>
</feature>
<gene>
    <name evidence="13" type="ORF">A3G45_02555</name>
</gene>
<evidence type="ECO:0000256" key="2">
    <source>
        <dbReference type="ARBA" id="ARBA00004141"/>
    </source>
</evidence>
<dbReference type="InterPro" id="IPR004387">
    <property type="entry name" value="Pept_M50_Zn"/>
</dbReference>
<evidence type="ECO:0000313" key="13">
    <source>
        <dbReference type="EMBL" id="OGZ77075.1"/>
    </source>
</evidence>
<reference evidence="13 14" key="1">
    <citation type="journal article" date="2016" name="Nat. Commun.">
        <title>Thousands of microbial genomes shed light on interconnected biogeochemical processes in an aquifer system.</title>
        <authorList>
            <person name="Anantharaman K."/>
            <person name="Brown C.T."/>
            <person name="Hug L.A."/>
            <person name="Sharon I."/>
            <person name="Castelle C.J."/>
            <person name="Probst A.J."/>
            <person name="Thomas B.C."/>
            <person name="Singh A."/>
            <person name="Wilkins M.J."/>
            <person name="Karaoz U."/>
            <person name="Brodie E.L."/>
            <person name="Williams K.H."/>
            <person name="Hubbard S.S."/>
            <person name="Banfield J.F."/>
        </authorList>
    </citation>
    <scope>NUCLEOTIDE SEQUENCE [LARGE SCALE GENOMIC DNA]</scope>
</reference>
<evidence type="ECO:0000256" key="11">
    <source>
        <dbReference type="SAM" id="Phobius"/>
    </source>
</evidence>
<feature type="transmembrane region" description="Helical" evidence="11">
    <location>
        <begin position="6"/>
        <end position="29"/>
    </location>
</feature>
<dbReference type="GO" id="GO:0006508">
    <property type="term" value="P:proteolysis"/>
    <property type="evidence" value="ECO:0007669"/>
    <property type="project" value="UniProtKB-KW"/>
</dbReference>
<name>A0A1G2IQN9_9BACT</name>
<evidence type="ECO:0000256" key="9">
    <source>
        <dbReference type="ARBA" id="ARBA00023049"/>
    </source>
</evidence>
<keyword evidence="7" id="KW-0862">Zinc</keyword>
<dbReference type="EMBL" id="MHPE01000017">
    <property type="protein sequence ID" value="OGZ77075.1"/>
    <property type="molecule type" value="Genomic_DNA"/>
</dbReference>
<dbReference type="Gene3D" id="2.30.42.10">
    <property type="match status" value="1"/>
</dbReference>
<dbReference type="PANTHER" id="PTHR42837:SF2">
    <property type="entry name" value="MEMBRANE METALLOPROTEASE ARASP2, CHLOROPLASTIC-RELATED"/>
    <property type="match status" value="1"/>
</dbReference>
<dbReference type="GO" id="GO:0004222">
    <property type="term" value="F:metalloendopeptidase activity"/>
    <property type="evidence" value="ECO:0007669"/>
    <property type="project" value="InterPro"/>
</dbReference>